<sequence>MDPSSSTAVVPSPLTRLPPELFDTLLSHVPPDQLQRTALSLRQVFPDYPLSSRHLYTYMVVHRPEQIKPLWRRLKEEMQKEGGGLTKHVNTFTMDSWRGDADILNNALRCLPDVRVLMLNLGTNFAPEHLEEMFEEPRPRIRRIELRFRPYVEQASYYQFLAGSYFDTSVETMYRRWPETPSFTHLSIIQDPPPRMTAPPTARNSRAATVANSGAATAESSLANSVADLTLESSDSESTSENSTPATSAASQSSVEKGYTGHGPFPYLNDKMGWAKPKSFAQPIVFFDIKCLARFGAASVAANLTHLRLRVPSRDIAYVLIGPQVPGRTSNLFPSLRYLDISTTNVRLDSVLSTLLRSYERLEHLVLDRVNLFGFTAKDRGVELCRELGGLCVSAGLARGKERERAIAAWDVMERTRFAQAEAERQRLQAEQTHVEEGRGLSPEIVAARNAQAEAEERERLIALSRSRRGHRSAAHSTISLRDRPSRVSRVGAATSTLPSNIALPPPDRAYFVLPPLPTLKTVSIGGEAHAISTAKIAEWEDDFHSGWRDGLGKVLGWAVHVAEKYERAKKKADEWYNTEMVGGKAKEKPARGKGKSAAPAAKVKPPTDIRLFRFPLPSEPRVPGDPSDPTSGLIEIHPIGREYIEDYRNAIGDAELYAASHGNPPPCVLCTVPDCEGPARKGSEGERVDGRGGLNGKHKDNCGHLYGRNVWGWQNVEHL</sequence>
<organism evidence="2 3">
    <name type="scientific">Papiliotrema laurentii</name>
    <name type="common">Cryptococcus laurentii</name>
    <dbReference type="NCBI Taxonomy" id="5418"/>
    <lineage>
        <taxon>Eukaryota</taxon>
        <taxon>Fungi</taxon>
        <taxon>Dikarya</taxon>
        <taxon>Basidiomycota</taxon>
        <taxon>Agaricomycotina</taxon>
        <taxon>Tremellomycetes</taxon>
        <taxon>Tremellales</taxon>
        <taxon>Rhynchogastremaceae</taxon>
        <taxon>Papiliotrema</taxon>
    </lineage>
</organism>
<evidence type="ECO:0000256" key="1">
    <source>
        <dbReference type="SAM" id="MobiDB-lite"/>
    </source>
</evidence>
<evidence type="ECO:0000313" key="3">
    <source>
        <dbReference type="Proteomes" id="UP001182556"/>
    </source>
</evidence>
<dbReference type="EMBL" id="JAODAN010000001">
    <property type="protein sequence ID" value="KAK1927639.1"/>
    <property type="molecule type" value="Genomic_DNA"/>
</dbReference>
<feature type="region of interest" description="Disordered" evidence="1">
    <location>
        <begin position="614"/>
        <end position="635"/>
    </location>
</feature>
<name>A0AAD9L9U5_PAPLA</name>
<protein>
    <recommendedName>
        <fullName evidence="4">F-box domain-containing protein</fullName>
    </recommendedName>
</protein>
<dbReference type="Proteomes" id="UP001182556">
    <property type="component" value="Unassembled WGS sequence"/>
</dbReference>
<reference evidence="2" key="1">
    <citation type="submission" date="2023-02" db="EMBL/GenBank/DDBJ databases">
        <title>Identification and recombinant expression of a fungal hydrolase from Papiliotrema laurentii that hydrolyzes apple cutin and clears colloidal polyester polyurethane.</title>
        <authorList>
            <consortium name="DOE Joint Genome Institute"/>
            <person name="Roman V.A."/>
            <person name="Bojanowski C."/>
            <person name="Crable B.R."/>
            <person name="Wagner D.N."/>
            <person name="Hung C.S."/>
            <person name="Nadeau L.J."/>
            <person name="Schratz L."/>
            <person name="Haridas S."/>
            <person name="Pangilinan J."/>
            <person name="Lipzen A."/>
            <person name="Na H."/>
            <person name="Yan M."/>
            <person name="Ng V."/>
            <person name="Grigoriev I.V."/>
            <person name="Spatafora J.W."/>
            <person name="Barlow D."/>
            <person name="Biffinger J."/>
            <person name="Kelley-Loughnane N."/>
            <person name="Varaljay V.A."/>
            <person name="Crookes-Goodson W.J."/>
        </authorList>
    </citation>
    <scope>NUCLEOTIDE SEQUENCE</scope>
    <source>
        <strain evidence="2">5307AH</strain>
    </source>
</reference>
<gene>
    <name evidence="2" type="ORF">DB88DRAFT_42033</name>
</gene>
<accession>A0AAD9L9U5</accession>
<evidence type="ECO:0008006" key="4">
    <source>
        <dbReference type="Google" id="ProtNLM"/>
    </source>
</evidence>
<feature type="compositionally biased region" description="Low complexity" evidence="1">
    <location>
        <begin position="230"/>
        <end position="254"/>
    </location>
</feature>
<comment type="caution">
    <text evidence="2">The sequence shown here is derived from an EMBL/GenBank/DDBJ whole genome shotgun (WGS) entry which is preliminary data.</text>
</comment>
<keyword evidence="3" id="KW-1185">Reference proteome</keyword>
<proteinExistence type="predicted"/>
<evidence type="ECO:0000313" key="2">
    <source>
        <dbReference type="EMBL" id="KAK1927639.1"/>
    </source>
</evidence>
<feature type="compositionally biased region" description="Low complexity" evidence="1">
    <location>
        <begin position="198"/>
        <end position="216"/>
    </location>
</feature>
<dbReference type="AlphaFoldDB" id="A0AAD9L9U5"/>
<feature type="region of interest" description="Disordered" evidence="1">
    <location>
        <begin position="185"/>
        <end position="216"/>
    </location>
</feature>
<feature type="region of interest" description="Disordered" evidence="1">
    <location>
        <begin position="230"/>
        <end position="257"/>
    </location>
</feature>